<evidence type="ECO:0000313" key="3">
    <source>
        <dbReference type="EMBL" id="WBA09402.1"/>
    </source>
</evidence>
<dbReference type="Pfam" id="PF13767">
    <property type="entry name" value="DUF4168"/>
    <property type="match status" value="1"/>
</dbReference>
<dbReference type="RefSeq" id="WP_269579585.1">
    <property type="nucleotide sequence ID" value="NZ_CP114588.1"/>
</dbReference>
<proteinExistence type="predicted"/>
<evidence type="ECO:0000256" key="1">
    <source>
        <dbReference type="SAM" id="SignalP"/>
    </source>
</evidence>
<dbReference type="AlphaFoldDB" id="A0AA47KMM7"/>
<dbReference type="EMBL" id="CP114588">
    <property type="protein sequence ID" value="WBA09402.1"/>
    <property type="molecule type" value="Genomic_DNA"/>
</dbReference>
<dbReference type="InterPro" id="IPR025433">
    <property type="entry name" value="DUF4168"/>
</dbReference>
<feature type="chain" id="PRO_5041283930" evidence="1">
    <location>
        <begin position="23"/>
        <end position="117"/>
    </location>
</feature>
<gene>
    <name evidence="3" type="ORF">N8M53_04135</name>
</gene>
<organism evidence="3 4">
    <name type="scientific">Salinivibrio kushneri</name>
    <dbReference type="NCBI Taxonomy" id="1908198"/>
    <lineage>
        <taxon>Bacteria</taxon>
        <taxon>Pseudomonadati</taxon>
        <taxon>Pseudomonadota</taxon>
        <taxon>Gammaproteobacteria</taxon>
        <taxon>Vibrionales</taxon>
        <taxon>Vibrionaceae</taxon>
        <taxon>Salinivibrio</taxon>
    </lineage>
</organism>
<feature type="signal peptide" evidence="1">
    <location>
        <begin position="1"/>
        <end position="22"/>
    </location>
</feature>
<accession>A0AA47KMM7</accession>
<reference evidence="3" key="1">
    <citation type="submission" date="2022-09" db="EMBL/GenBank/DDBJ databases">
        <authorList>
            <person name="Li Z.-J."/>
        </authorList>
    </citation>
    <scope>NUCLEOTIDE SEQUENCE</scope>
    <source>
        <strain evidence="3">TGB11</strain>
    </source>
</reference>
<feature type="domain" description="DUF4168" evidence="2">
    <location>
        <begin position="36"/>
        <end position="111"/>
    </location>
</feature>
<protein>
    <submittedName>
        <fullName evidence="3">DUF4168 domain-containing protein</fullName>
    </submittedName>
</protein>
<evidence type="ECO:0000259" key="2">
    <source>
        <dbReference type="Pfam" id="PF13767"/>
    </source>
</evidence>
<keyword evidence="1" id="KW-0732">Signal</keyword>
<sequence length="117" mass="12925">MKRLLATLSFAFVVAASLPSFAANETNNMSADQPTEQVVSSYAEAAEQVVSISKDYKSKLESIRSEEKAKALMAETQKEMAQAIEAAGLSVEEYNAVFRQAREDKELQKKISNMLNE</sequence>
<name>A0AA47KMM7_9GAMM</name>
<evidence type="ECO:0000313" key="4">
    <source>
        <dbReference type="Proteomes" id="UP001164748"/>
    </source>
</evidence>
<dbReference type="Proteomes" id="UP001164748">
    <property type="component" value="Chromosome"/>
</dbReference>